<dbReference type="AlphaFoldDB" id="A0A565AN95"/>
<reference evidence="1" key="1">
    <citation type="submission" date="2019-07" db="EMBL/GenBank/DDBJ databases">
        <authorList>
            <person name="Dittberner H."/>
        </authorList>
    </citation>
    <scope>NUCLEOTIDE SEQUENCE [LARGE SCALE GENOMIC DNA]</scope>
</reference>
<evidence type="ECO:0000313" key="2">
    <source>
        <dbReference type="Proteomes" id="UP000489600"/>
    </source>
</evidence>
<name>A0A565AN95_9BRAS</name>
<evidence type="ECO:0000313" key="1">
    <source>
        <dbReference type="EMBL" id="VVA90098.1"/>
    </source>
</evidence>
<accession>A0A565AN95</accession>
<gene>
    <name evidence="1" type="ORF">ANE_LOCUS543</name>
</gene>
<proteinExistence type="predicted"/>
<comment type="caution">
    <text evidence="1">The sequence shown here is derived from an EMBL/GenBank/DDBJ whole genome shotgun (WGS) entry which is preliminary data.</text>
</comment>
<protein>
    <submittedName>
        <fullName evidence="1">Uncharacterized protein</fullName>
    </submittedName>
</protein>
<dbReference type="Proteomes" id="UP000489600">
    <property type="component" value="Unassembled WGS sequence"/>
</dbReference>
<sequence length="104" mass="11772">MGYSLHLLRPSTVALVLVRHRSPGKSSVARREKRNRSYSNNLWAWPKIVGEILSPSSRWVHGPLSFEYKPKSRVSVVGYMTINDLSLQSYTALLGDLVMVLQNC</sequence>
<keyword evidence="2" id="KW-1185">Reference proteome</keyword>
<organism evidence="1 2">
    <name type="scientific">Arabis nemorensis</name>
    <dbReference type="NCBI Taxonomy" id="586526"/>
    <lineage>
        <taxon>Eukaryota</taxon>
        <taxon>Viridiplantae</taxon>
        <taxon>Streptophyta</taxon>
        <taxon>Embryophyta</taxon>
        <taxon>Tracheophyta</taxon>
        <taxon>Spermatophyta</taxon>
        <taxon>Magnoliopsida</taxon>
        <taxon>eudicotyledons</taxon>
        <taxon>Gunneridae</taxon>
        <taxon>Pentapetalae</taxon>
        <taxon>rosids</taxon>
        <taxon>malvids</taxon>
        <taxon>Brassicales</taxon>
        <taxon>Brassicaceae</taxon>
        <taxon>Arabideae</taxon>
        <taxon>Arabis</taxon>
    </lineage>
</organism>
<dbReference type="EMBL" id="CABITT030000001">
    <property type="protein sequence ID" value="VVA90098.1"/>
    <property type="molecule type" value="Genomic_DNA"/>
</dbReference>